<gene>
    <name evidence="2" type="ORF">PoB_002598600</name>
</gene>
<keyword evidence="3" id="KW-1185">Reference proteome</keyword>
<sequence length="73" mass="7947">MARHVPLPSMPPNMGGRYGACSPQRGTSGVDIRRDKSAQSFCRCKEDQGGGKTENAEKIVPFKTGNVIFESVY</sequence>
<feature type="region of interest" description="Disordered" evidence="1">
    <location>
        <begin position="1"/>
        <end position="30"/>
    </location>
</feature>
<evidence type="ECO:0000313" key="2">
    <source>
        <dbReference type="EMBL" id="GFN99480.1"/>
    </source>
</evidence>
<proteinExistence type="predicted"/>
<protein>
    <submittedName>
        <fullName evidence="2">Uncharacterized protein</fullName>
    </submittedName>
</protein>
<accession>A0AAV3ZU33</accession>
<evidence type="ECO:0000256" key="1">
    <source>
        <dbReference type="SAM" id="MobiDB-lite"/>
    </source>
</evidence>
<comment type="caution">
    <text evidence="2">The sequence shown here is derived from an EMBL/GenBank/DDBJ whole genome shotgun (WGS) entry which is preliminary data.</text>
</comment>
<organism evidence="2 3">
    <name type="scientific">Plakobranchus ocellatus</name>
    <dbReference type="NCBI Taxonomy" id="259542"/>
    <lineage>
        <taxon>Eukaryota</taxon>
        <taxon>Metazoa</taxon>
        <taxon>Spiralia</taxon>
        <taxon>Lophotrochozoa</taxon>
        <taxon>Mollusca</taxon>
        <taxon>Gastropoda</taxon>
        <taxon>Heterobranchia</taxon>
        <taxon>Euthyneura</taxon>
        <taxon>Panpulmonata</taxon>
        <taxon>Sacoglossa</taxon>
        <taxon>Placobranchoidea</taxon>
        <taxon>Plakobranchidae</taxon>
        <taxon>Plakobranchus</taxon>
    </lineage>
</organism>
<dbReference type="EMBL" id="BLXT01003003">
    <property type="protein sequence ID" value="GFN99480.1"/>
    <property type="molecule type" value="Genomic_DNA"/>
</dbReference>
<name>A0AAV3ZU33_9GAST</name>
<dbReference type="AlphaFoldDB" id="A0AAV3ZU33"/>
<evidence type="ECO:0000313" key="3">
    <source>
        <dbReference type="Proteomes" id="UP000735302"/>
    </source>
</evidence>
<reference evidence="2 3" key="1">
    <citation type="journal article" date="2021" name="Elife">
        <title>Chloroplast acquisition without the gene transfer in kleptoplastic sea slugs, Plakobranchus ocellatus.</title>
        <authorList>
            <person name="Maeda T."/>
            <person name="Takahashi S."/>
            <person name="Yoshida T."/>
            <person name="Shimamura S."/>
            <person name="Takaki Y."/>
            <person name="Nagai Y."/>
            <person name="Toyoda A."/>
            <person name="Suzuki Y."/>
            <person name="Arimoto A."/>
            <person name="Ishii H."/>
            <person name="Satoh N."/>
            <person name="Nishiyama T."/>
            <person name="Hasebe M."/>
            <person name="Maruyama T."/>
            <person name="Minagawa J."/>
            <person name="Obokata J."/>
            <person name="Shigenobu S."/>
        </authorList>
    </citation>
    <scope>NUCLEOTIDE SEQUENCE [LARGE SCALE GENOMIC DNA]</scope>
</reference>
<dbReference type="Proteomes" id="UP000735302">
    <property type="component" value="Unassembled WGS sequence"/>
</dbReference>